<dbReference type="Pfam" id="PF04242">
    <property type="entry name" value="DUF424"/>
    <property type="match status" value="1"/>
</dbReference>
<gene>
    <name evidence="1" type="ORF">NCS_11443</name>
</gene>
<protein>
    <recommendedName>
        <fullName evidence="3">DUF424 domain-containing protein</fullName>
    </recommendedName>
</protein>
<dbReference type="EMBL" id="LT841358">
    <property type="protein sequence ID" value="SMH71631.1"/>
    <property type="molecule type" value="Genomic_DNA"/>
</dbReference>
<accession>A0A2H1FFT2</accession>
<evidence type="ECO:0000313" key="2">
    <source>
        <dbReference type="Proteomes" id="UP000230607"/>
    </source>
</evidence>
<proteinExistence type="predicted"/>
<evidence type="ECO:0000313" key="1">
    <source>
        <dbReference type="EMBL" id="SMH71631.1"/>
    </source>
</evidence>
<evidence type="ECO:0008006" key="3">
    <source>
        <dbReference type="Google" id="ProtNLM"/>
    </source>
</evidence>
<dbReference type="Proteomes" id="UP000230607">
    <property type="component" value="Chromosome 1"/>
</dbReference>
<name>A0A2H1FFT2_9ARCH</name>
<dbReference type="InterPro" id="IPR007355">
    <property type="entry name" value="DUF424"/>
</dbReference>
<reference evidence="2" key="1">
    <citation type="submission" date="2017-03" db="EMBL/GenBank/DDBJ databases">
        <authorList>
            <person name="Herbold C."/>
        </authorList>
    </citation>
    <scope>NUCLEOTIDE SEQUENCE [LARGE SCALE GENOMIC DNA]</scope>
</reference>
<dbReference type="OrthoDB" id="18015at2157"/>
<organism evidence="1 2">
    <name type="scientific">Candidatus Nitrosotalea okcheonensis</name>
    <dbReference type="NCBI Taxonomy" id="1903276"/>
    <lineage>
        <taxon>Archaea</taxon>
        <taxon>Nitrososphaerota</taxon>
        <taxon>Nitrososphaeria</taxon>
        <taxon>Nitrosotaleales</taxon>
        <taxon>Nitrosotaleaceae</taxon>
        <taxon>Nitrosotalea</taxon>
    </lineage>
</organism>
<dbReference type="AlphaFoldDB" id="A0A2H1FFT2"/>
<keyword evidence="2" id="KW-1185">Reference proteome</keyword>
<dbReference type="Gene3D" id="3.30.1860.10">
    <property type="entry name" value="uncharacterized conserved protein from methanopyrus kandleri domain like"/>
    <property type="match status" value="1"/>
</dbReference>
<sequence length="98" mass="10937">MNFAVKIVNQKSNRMLNICDAELVGRTVRQSDLDITITKSYYGDRIIDEKEAESLLRTSSIINMVGKKTIDLSIKIGIGSAKGVKEIEGVPFLIVFKF</sequence>
<dbReference type="RefSeq" id="WP_157927567.1">
    <property type="nucleotide sequence ID" value="NZ_LT841358.1"/>
</dbReference>